<keyword evidence="2" id="KW-0863">Zinc-finger</keyword>
<dbReference type="PROSITE" id="PS51050">
    <property type="entry name" value="ZF_CW"/>
    <property type="match status" value="1"/>
</dbReference>
<dbReference type="PANTHER" id="PTHR15999">
    <property type="entry name" value="ZINC FINGER CW-TYPE PWWP DOMAIN PROTEIN 1"/>
    <property type="match status" value="1"/>
</dbReference>
<dbReference type="InterPro" id="IPR000313">
    <property type="entry name" value="PWWP_dom"/>
</dbReference>
<comment type="caution">
    <text evidence="7">The sequence shown here is derived from an EMBL/GenBank/DDBJ whole genome shotgun (WGS) entry which is preliminary data.</text>
</comment>
<gene>
    <name evidence="7" type="ORF">TCAL_16637</name>
</gene>
<dbReference type="AlphaFoldDB" id="A0A553NF82"/>
<evidence type="ECO:0008006" key="9">
    <source>
        <dbReference type="Google" id="ProtNLM"/>
    </source>
</evidence>
<feature type="compositionally biased region" description="Polar residues" evidence="4">
    <location>
        <begin position="608"/>
        <end position="619"/>
    </location>
</feature>
<dbReference type="InterPro" id="IPR011124">
    <property type="entry name" value="Znf_CW"/>
</dbReference>
<feature type="domain" description="CW-type" evidence="6">
    <location>
        <begin position="635"/>
        <end position="690"/>
    </location>
</feature>
<dbReference type="Pfam" id="PF07496">
    <property type="entry name" value="zf-CW"/>
    <property type="match status" value="1"/>
</dbReference>
<dbReference type="EMBL" id="VCGU01000458">
    <property type="protein sequence ID" value="TRY64065.1"/>
    <property type="molecule type" value="Genomic_DNA"/>
</dbReference>
<feature type="compositionally biased region" description="Low complexity" evidence="4">
    <location>
        <begin position="623"/>
        <end position="634"/>
    </location>
</feature>
<feature type="region of interest" description="Disordered" evidence="4">
    <location>
        <begin position="559"/>
        <end position="635"/>
    </location>
</feature>
<feature type="domain" description="PWWP" evidence="5">
    <location>
        <begin position="703"/>
        <end position="745"/>
    </location>
</feature>
<keyword evidence="1" id="KW-0479">Metal-binding</keyword>
<evidence type="ECO:0000256" key="2">
    <source>
        <dbReference type="ARBA" id="ARBA00022771"/>
    </source>
</evidence>
<feature type="compositionally biased region" description="Polar residues" evidence="4">
    <location>
        <begin position="559"/>
        <end position="586"/>
    </location>
</feature>
<protein>
    <recommendedName>
        <fullName evidence="9">CW-type domain-containing protein</fullName>
    </recommendedName>
</protein>
<proteinExistence type="predicted"/>
<dbReference type="InterPro" id="IPR042778">
    <property type="entry name" value="ZCWPW1/ZCWPW2"/>
</dbReference>
<name>A0A553NF82_TIGCA</name>
<organism evidence="7 8">
    <name type="scientific">Tigriopus californicus</name>
    <name type="common">Marine copepod</name>
    <dbReference type="NCBI Taxonomy" id="6832"/>
    <lineage>
        <taxon>Eukaryota</taxon>
        <taxon>Metazoa</taxon>
        <taxon>Ecdysozoa</taxon>
        <taxon>Arthropoda</taxon>
        <taxon>Crustacea</taxon>
        <taxon>Multicrustacea</taxon>
        <taxon>Hexanauplia</taxon>
        <taxon>Copepoda</taxon>
        <taxon>Harpacticoida</taxon>
        <taxon>Harpacticidae</taxon>
        <taxon>Tigriopus</taxon>
    </lineage>
</organism>
<dbReference type="Gene3D" id="3.30.40.100">
    <property type="match status" value="1"/>
</dbReference>
<dbReference type="PANTHER" id="PTHR15999:SF2">
    <property type="entry name" value="ZINC FINGER CW-TYPE PWWP DOMAIN PROTEIN 1"/>
    <property type="match status" value="1"/>
</dbReference>
<dbReference type="Proteomes" id="UP000318571">
    <property type="component" value="Chromosome 10"/>
</dbReference>
<dbReference type="Pfam" id="PF00855">
    <property type="entry name" value="PWWP"/>
    <property type="match status" value="1"/>
</dbReference>
<feature type="region of interest" description="Disordered" evidence="4">
    <location>
        <begin position="127"/>
        <end position="157"/>
    </location>
</feature>
<accession>A0A553NF82</accession>
<dbReference type="PROSITE" id="PS50812">
    <property type="entry name" value="PWWP"/>
    <property type="match status" value="1"/>
</dbReference>
<evidence type="ECO:0000256" key="4">
    <source>
        <dbReference type="SAM" id="MobiDB-lite"/>
    </source>
</evidence>
<evidence type="ECO:0000256" key="1">
    <source>
        <dbReference type="ARBA" id="ARBA00022723"/>
    </source>
</evidence>
<evidence type="ECO:0000259" key="5">
    <source>
        <dbReference type="PROSITE" id="PS50812"/>
    </source>
</evidence>
<evidence type="ECO:0000313" key="7">
    <source>
        <dbReference type="EMBL" id="TRY64065.1"/>
    </source>
</evidence>
<evidence type="ECO:0000259" key="6">
    <source>
        <dbReference type="PROSITE" id="PS51050"/>
    </source>
</evidence>
<dbReference type="Gene3D" id="2.30.30.140">
    <property type="match status" value="1"/>
</dbReference>
<dbReference type="GO" id="GO:0008270">
    <property type="term" value="F:zinc ion binding"/>
    <property type="evidence" value="ECO:0007669"/>
    <property type="project" value="UniProtKB-KW"/>
</dbReference>
<reference evidence="7 8" key="1">
    <citation type="journal article" date="2018" name="Nat. Ecol. Evol.">
        <title>Genomic signatures of mitonuclear coevolution across populations of Tigriopus californicus.</title>
        <authorList>
            <person name="Barreto F.S."/>
            <person name="Watson E.T."/>
            <person name="Lima T.G."/>
            <person name="Willett C.S."/>
            <person name="Edmands S."/>
            <person name="Li W."/>
            <person name="Burton R.S."/>
        </authorList>
    </citation>
    <scope>NUCLEOTIDE SEQUENCE [LARGE SCALE GENOMIC DNA]</scope>
    <source>
        <strain evidence="7 8">San Diego</strain>
    </source>
</reference>
<feature type="compositionally biased region" description="Low complexity" evidence="4">
    <location>
        <begin position="142"/>
        <end position="151"/>
    </location>
</feature>
<dbReference type="GO" id="GO:0005634">
    <property type="term" value="C:nucleus"/>
    <property type="evidence" value="ECO:0007669"/>
    <property type="project" value="TreeGrafter"/>
</dbReference>
<sequence>MKNFSGRERSKSSSECDTMVKKQRKMSVFGYYKDREDRASTDIGHLPADQNPFLLHLPRHAEPGIICSDSDLYSILSGRDVDFNRNVQRPSISMVRKGLLIKGFISQELSQQIDRDRILMMAEERRRISTGSFDPQMRQSKDCSSSKNSPQSKKKHSIHAMTTLECERAVPWDQEKDFGVDPIVIGSVIESFLKKHDNHSDSNHFLTVPGARTERGSSLCEIRKLPSPTLAKKVNSRRAKSMDVNAPATASILPRPGILEADFNPKSKAHERRYLTVDEADSRPRRLSWKSVAPTEFRHTHQTRLQTQAQIEKSFHEMTLRHFLSLFQPPSSIVSGWFPAQFWFPWFQSRIVSTMAFKPPTLSKNNLSPEWSTSLTTDSSPNHLVAISNNSQCSIEKILSLKPNDADVEKVVKEEHDDNDDDDLFPTYSQEEQIRKEKLPETGMTALEMPSKLSEQEVRYVDALPSKESILPSDGKSLENLVSLDYSFSDFAASCGLKTAIEATIQDDSIHGGSQSFFDEVDPQSFSEKELSLKVNLDVAPQLLSSSFQLAKKSSLSEATISSEKIKGSNPSMTSSTQSMAQCQTSTRKRGPKSKGDHQGQRKRTKKTGLSSDNLQTEKNQIKTSNTRTTKKSSQANMNNVGVECCNTTCQKWRFLPNVKDPALIPEVWTCDMNPDDHHNKCNIPEEEHKKGSHVYVEANYTIGSMVWAKLQGFPWWPAFVDDDPDTERFFWTDGEDSAVVTRQV</sequence>
<evidence type="ECO:0000256" key="3">
    <source>
        <dbReference type="ARBA" id="ARBA00022833"/>
    </source>
</evidence>
<evidence type="ECO:0000313" key="8">
    <source>
        <dbReference type="Proteomes" id="UP000318571"/>
    </source>
</evidence>
<dbReference type="SUPFAM" id="SSF63748">
    <property type="entry name" value="Tudor/PWWP/MBT"/>
    <property type="match status" value="1"/>
</dbReference>
<keyword evidence="3" id="KW-0862">Zinc</keyword>
<keyword evidence="8" id="KW-1185">Reference proteome</keyword>